<evidence type="ECO:0000256" key="1">
    <source>
        <dbReference type="SAM" id="Phobius"/>
    </source>
</evidence>
<feature type="transmembrane region" description="Helical" evidence="1">
    <location>
        <begin position="264"/>
        <end position="286"/>
    </location>
</feature>
<evidence type="ECO:0000313" key="3">
    <source>
        <dbReference type="Proteomes" id="UP001165653"/>
    </source>
</evidence>
<keyword evidence="1" id="KW-1133">Transmembrane helix</keyword>
<keyword evidence="1" id="KW-0812">Transmembrane</keyword>
<evidence type="ECO:0000313" key="2">
    <source>
        <dbReference type="EMBL" id="MCW1915435.1"/>
    </source>
</evidence>
<gene>
    <name evidence="2" type="ORF">OJ996_17755</name>
</gene>
<sequence>MSKQQETTLLVPGARGWEIWKQSSAGGFSLQTADGPSRASDLGNLPGGNLAMLFPVRGMHALPFKASSADESLFEDLSAMHAERLGVRADPMAGQLSDTFVVSKEGDSATLLCVVLKSPGDGDLPPRSPKEFDVSPRAFQVRGEAIAAWVEFGRWVFAFFRNSKLLYSQATSSAGPAPDAACLREIQLALGQLAIQGLPLKPEAIHIWSPDGDAGSAGSLANGLGLPGKVSPRPEPVLPDPRSKLLPADVRAARRAQVARQQKMAGVAAVAVAYLGVAGWFGYGIWRDQQKIKGYKTQAAQIMPPELSAAVAEHKILWAELEPVVDYNRAPVEIMSRVAKAIPPNSGLRLKTAEVNAGQIKLVGEAPQAAPVNTFSLNLSRESGNLGEYDWDTPPPSNSTKGWDFVFTGTLPDTTP</sequence>
<accession>A0ABT3G6K2</accession>
<name>A0ABT3G6K2_9BACT</name>
<reference evidence="2" key="1">
    <citation type="submission" date="2022-10" db="EMBL/GenBank/DDBJ databases">
        <title>Luteolibacter sp. GHJ8, whole genome shotgun sequencing project.</title>
        <authorList>
            <person name="Zhao G."/>
            <person name="Shen L."/>
        </authorList>
    </citation>
    <scope>NUCLEOTIDE SEQUENCE</scope>
    <source>
        <strain evidence="2">GHJ8</strain>
    </source>
</reference>
<dbReference type="RefSeq" id="WP_264514984.1">
    <property type="nucleotide sequence ID" value="NZ_JAPDDR010000009.1"/>
</dbReference>
<comment type="caution">
    <text evidence="2">The sequence shown here is derived from an EMBL/GenBank/DDBJ whole genome shotgun (WGS) entry which is preliminary data.</text>
</comment>
<evidence type="ECO:0008006" key="4">
    <source>
        <dbReference type="Google" id="ProtNLM"/>
    </source>
</evidence>
<organism evidence="2 3">
    <name type="scientific">Luteolibacter rhizosphaerae</name>
    <dbReference type="NCBI Taxonomy" id="2989719"/>
    <lineage>
        <taxon>Bacteria</taxon>
        <taxon>Pseudomonadati</taxon>
        <taxon>Verrucomicrobiota</taxon>
        <taxon>Verrucomicrobiia</taxon>
        <taxon>Verrucomicrobiales</taxon>
        <taxon>Verrucomicrobiaceae</taxon>
        <taxon>Luteolibacter</taxon>
    </lineage>
</organism>
<proteinExistence type="predicted"/>
<protein>
    <recommendedName>
        <fullName evidence="4">General secretion pathway protein L</fullName>
    </recommendedName>
</protein>
<dbReference type="Proteomes" id="UP001165653">
    <property type="component" value="Unassembled WGS sequence"/>
</dbReference>
<dbReference type="EMBL" id="JAPDDR010000009">
    <property type="protein sequence ID" value="MCW1915435.1"/>
    <property type="molecule type" value="Genomic_DNA"/>
</dbReference>
<keyword evidence="3" id="KW-1185">Reference proteome</keyword>
<keyword evidence="1" id="KW-0472">Membrane</keyword>